<reference evidence="2" key="1">
    <citation type="submission" date="2025-08" db="UniProtKB">
        <authorList>
            <consortium name="RefSeq"/>
        </authorList>
    </citation>
    <scope>IDENTIFICATION</scope>
    <source>
        <tissue evidence="2">Whole insect</tissue>
    </source>
</reference>
<gene>
    <name evidence="2" type="primary">LOC114327895</name>
</gene>
<dbReference type="AlphaFoldDB" id="A0A6P7FA40"/>
<sequence length="339" mass="39631">MAEYGLDWNILSSTNTDGAPAMVGQHSGVATKLKQKTSGNFVGSHCIIHQESLASKHLKMHHVMQPIIKIVNFIRSRGLNHRQFRQFLQDLDEKFSDVPYFTEVRWLSRGVVLERFFALRDPIQAFMLEKGNPIDYDNDWRVDCAFLVDMNKHLTDLNVNLQGKNLIVTQMYSCIQAFETKLRLWENQVKNQTSDHFPHLKSFGTVDQKKLDQYSQLLQNLITEFNNRFEDFHKMNEMEFPIFNNPFNFEASQAPVHLQMELIDLQSDNRKQRKTTAHIEKEGSSISIPEVLGVSLFNLALLFAAWMLYRRWRKQLKQQIQREISRSTGLSKLDRNLKN</sequence>
<name>A0A6P7FA40_DIAVI</name>
<dbReference type="RefSeq" id="XP_028132411.1">
    <property type="nucleotide sequence ID" value="XM_028276610.1"/>
</dbReference>
<organism evidence="2">
    <name type="scientific">Diabrotica virgifera virgifera</name>
    <name type="common">western corn rootworm</name>
    <dbReference type="NCBI Taxonomy" id="50390"/>
    <lineage>
        <taxon>Eukaryota</taxon>
        <taxon>Metazoa</taxon>
        <taxon>Ecdysozoa</taxon>
        <taxon>Arthropoda</taxon>
        <taxon>Hexapoda</taxon>
        <taxon>Insecta</taxon>
        <taxon>Pterygota</taxon>
        <taxon>Neoptera</taxon>
        <taxon>Endopterygota</taxon>
        <taxon>Coleoptera</taxon>
        <taxon>Polyphaga</taxon>
        <taxon>Cucujiformia</taxon>
        <taxon>Chrysomeloidea</taxon>
        <taxon>Chrysomelidae</taxon>
        <taxon>Galerucinae</taxon>
        <taxon>Diabroticina</taxon>
        <taxon>Diabroticites</taxon>
        <taxon>Diabrotica</taxon>
    </lineage>
</organism>
<accession>A0A6P7FA40</accession>
<proteinExistence type="predicted"/>
<keyword evidence="1" id="KW-0472">Membrane</keyword>
<protein>
    <submittedName>
        <fullName evidence="2">General transcription factor II-I repeat domain-containing protein 2-like</fullName>
    </submittedName>
</protein>
<keyword evidence="1" id="KW-0812">Transmembrane</keyword>
<evidence type="ECO:0000256" key="1">
    <source>
        <dbReference type="SAM" id="Phobius"/>
    </source>
</evidence>
<dbReference type="SUPFAM" id="SSF53098">
    <property type="entry name" value="Ribonuclease H-like"/>
    <property type="match status" value="1"/>
</dbReference>
<feature type="transmembrane region" description="Helical" evidence="1">
    <location>
        <begin position="291"/>
        <end position="309"/>
    </location>
</feature>
<evidence type="ECO:0000313" key="2">
    <source>
        <dbReference type="RefSeq" id="XP_028132411.1"/>
    </source>
</evidence>
<dbReference type="InterPro" id="IPR012337">
    <property type="entry name" value="RNaseH-like_sf"/>
</dbReference>
<dbReference type="InParanoid" id="A0A6P7FA40"/>
<dbReference type="PANTHER" id="PTHR45913:SF5">
    <property type="entry name" value="GENERAL TRANSCRIPTION FACTOR II-I REPEAT DOMAIN-CONTAINING PROTEIN 2A-LIKE PROTEIN"/>
    <property type="match status" value="1"/>
</dbReference>
<keyword evidence="1" id="KW-1133">Transmembrane helix</keyword>
<dbReference type="PANTHER" id="PTHR45913">
    <property type="entry name" value="EPM2A-INTERACTING PROTEIN 1"/>
    <property type="match status" value="1"/>
</dbReference>